<keyword evidence="2" id="KW-0813">Transport</keyword>
<feature type="transmembrane region" description="Helical" evidence="7">
    <location>
        <begin position="287"/>
        <end position="311"/>
    </location>
</feature>
<organism evidence="8 9">
    <name type="scientific">Caulobacter henricii</name>
    <dbReference type="NCBI Taxonomy" id="69395"/>
    <lineage>
        <taxon>Bacteria</taxon>
        <taxon>Pseudomonadati</taxon>
        <taxon>Pseudomonadota</taxon>
        <taxon>Alphaproteobacteria</taxon>
        <taxon>Caulobacterales</taxon>
        <taxon>Caulobacteraceae</taxon>
        <taxon>Caulobacter</taxon>
    </lineage>
</organism>
<feature type="transmembrane region" description="Helical" evidence="7">
    <location>
        <begin position="12"/>
        <end position="30"/>
    </location>
</feature>
<feature type="transmembrane region" description="Helical" evidence="7">
    <location>
        <begin position="103"/>
        <end position="123"/>
    </location>
</feature>
<evidence type="ECO:0000256" key="5">
    <source>
        <dbReference type="ARBA" id="ARBA00022989"/>
    </source>
</evidence>
<reference evidence="8 9" key="1">
    <citation type="submission" date="2015-10" db="EMBL/GenBank/DDBJ databases">
        <title>Conservation of the essential genome among Caulobacter and Brevundimonas species.</title>
        <authorList>
            <person name="Scott D."/>
            <person name="Ely B."/>
        </authorList>
    </citation>
    <scope>NUCLEOTIDE SEQUENCE [LARGE SCALE GENOMIC DNA]</scope>
    <source>
        <strain evidence="8 9">CB4</strain>
    </source>
</reference>
<evidence type="ECO:0000256" key="1">
    <source>
        <dbReference type="ARBA" id="ARBA00004141"/>
    </source>
</evidence>
<keyword evidence="4 7" id="KW-0812">Transmembrane</keyword>
<feature type="transmembrane region" description="Helical" evidence="7">
    <location>
        <begin position="66"/>
        <end position="91"/>
    </location>
</feature>
<evidence type="ECO:0000256" key="7">
    <source>
        <dbReference type="SAM" id="Phobius"/>
    </source>
</evidence>
<evidence type="ECO:0000256" key="4">
    <source>
        <dbReference type="ARBA" id="ARBA00022692"/>
    </source>
</evidence>
<keyword evidence="5 7" id="KW-1133">Transmembrane helix</keyword>
<accession>A0A0P0NXI7</accession>
<dbReference type="Proteomes" id="UP000056905">
    <property type="component" value="Chromosome"/>
</dbReference>
<dbReference type="GO" id="GO:0055085">
    <property type="term" value="P:transmembrane transport"/>
    <property type="evidence" value="ECO:0007669"/>
    <property type="project" value="InterPro"/>
</dbReference>
<name>A0A0P0NXI7_9CAUL</name>
<keyword evidence="3" id="KW-1003">Cell membrane</keyword>
<dbReference type="AlphaFoldDB" id="A0A0P0NXI7"/>
<dbReference type="GO" id="GO:0016020">
    <property type="term" value="C:membrane"/>
    <property type="evidence" value="ECO:0007669"/>
    <property type="project" value="UniProtKB-SubCell"/>
</dbReference>
<dbReference type="STRING" id="69395.AQ619_05100"/>
<protein>
    <submittedName>
        <fullName evidence="8">Transporter</fullName>
    </submittedName>
</protein>
<sequence length="314" mass="31193">MIELAFGVLSRVLPFFLLVGAGVALVRLRLLDQPMVSGLSAYVFWIGFPALLIQSLSRIGTPGAALAWGLAAYAGAALLVMAGLLVLGLALGWTKEERAGAALAGGLGNSAFLGLPVAVAILGPEAARLAAGVVAVDFVVIAATGIALLGWAAGRSIPGSAWRALSNPIVVASLIGVGLAITGLTLPAVLDRALAAAAVSGSPVALVALGAALALPSADPKLAPQSGPVLAAALAKLLALPVLTWLAVGMTDAPTAFRLGATLLAATPTAVNVFIQTRALDVFARGAARTVALTTALAVVSLSIVAMLLTWGVS</sequence>
<feature type="transmembrane region" description="Helical" evidence="7">
    <location>
        <begin position="256"/>
        <end position="275"/>
    </location>
</feature>
<feature type="transmembrane region" description="Helical" evidence="7">
    <location>
        <begin position="227"/>
        <end position="250"/>
    </location>
</feature>
<evidence type="ECO:0000256" key="6">
    <source>
        <dbReference type="ARBA" id="ARBA00023136"/>
    </source>
</evidence>
<evidence type="ECO:0000256" key="2">
    <source>
        <dbReference type="ARBA" id="ARBA00022448"/>
    </source>
</evidence>
<gene>
    <name evidence="8" type="ORF">AQ619_05100</name>
</gene>
<proteinExistence type="predicted"/>
<dbReference type="KEGG" id="chq:AQ619_05100"/>
<comment type="subcellular location">
    <subcellularLocation>
        <location evidence="1">Membrane</location>
        <topology evidence="1">Multi-pass membrane protein</topology>
    </subcellularLocation>
</comment>
<dbReference type="Pfam" id="PF03547">
    <property type="entry name" value="Mem_trans"/>
    <property type="match status" value="1"/>
</dbReference>
<dbReference type="InterPro" id="IPR004776">
    <property type="entry name" value="Mem_transp_PIN-like"/>
</dbReference>
<dbReference type="RefSeq" id="WP_062145138.1">
    <property type="nucleotide sequence ID" value="NZ_CP013002.1"/>
</dbReference>
<evidence type="ECO:0000313" key="8">
    <source>
        <dbReference type="EMBL" id="ALL12784.1"/>
    </source>
</evidence>
<dbReference type="EMBL" id="CP013002">
    <property type="protein sequence ID" value="ALL12784.1"/>
    <property type="molecule type" value="Genomic_DNA"/>
</dbReference>
<evidence type="ECO:0000313" key="9">
    <source>
        <dbReference type="Proteomes" id="UP000056905"/>
    </source>
</evidence>
<dbReference type="PANTHER" id="PTHR36838">
    <property type="entry name" value="AUXIN EFFLUX CARRIER FAMILY PROTEIN"/>
    <property type="match status" value="1"/>
</dbReference>
<feature type="transmembrane region" description="Helical" evidence="7">
    <location>
        <begin position="42"/>
        <end position="60"/>
    </location>
</feature>
<feature type="transmembrane region" description="Helical" evidence="7">
    <location>
        <begin position="165"/>
        <end position="187"/>
    </location>
</feature>
<dbReference type="PANTHER" id="PTHR36838:SF3">
    <property type="entry name" value="TRANSPORTER AUXIN EFFLUX CARRIER EC FAMILY"/>
    <property type="match status" value="1"/>
</dbReference>
<feature type="transmembrane region" description="Helical" evidence="7">
    <location>
        <begin position="129"/>
        <end position="153"/>
    </location>
</feature>
<keyword evidence="9" id="KW-1185">Reference proteome</keyword>
<keyword evidence="6 7" id="KW-0472">Membrane</keyword>
<evidence type="ECO:0000256" key="3">
    <source>
        <dbReference type="ARBA" id="ARBA00022475"/>
    </source>
</evidence>
<feature type="transmembrane region" description="Helical" evidence="7">
    <location>
        <begin position="193"/>
        <end position="215"/>
    </location>
</feature>